<keyword evidence="1 2" id="KW-0812">Transmembrane</keyword>
<dbReference type="UniPathway" id="UPA00084">
    <property type="reaction ID" value="UER00504"/>
</dbReference>
<feature type="transmembrane region" description="Helical" evidence="2">
    <location>
        <begin position="48"/>
        <end position="73"/>
    </location>
</feature>
<organism evidence="4 5">
    <name type="scientific">Paramagnetospirillum kuznetsovii</name>
    <dbReference type="NCBI Taxonomy" id="2053833"/>
    <lineage>
        <taxon>Bacteria</taxon>
        <taxon>Pseudomonadati</taxon>
        <taxon>Pseudomonadota</taxon>
        <taxon>Alphaproteobacteria</taxon>
        <taxon>Rhodospirillales</taxon>
        <taxon>Magnetospirillaceae</taxon>
        <taxon>Paramagnetospirillum</taxon>
    </lineage>
</organism>
<keyword evidence="2" id="KW-1133">Transmembrane helix</keyword>
<dbReference type="PANTHER" id="PTHR36305">
    <property type="entry name" value="PHOSPHATIDYLGLYCEROPHOSPHATASE A"/>
    <property type="match status" value="1"/>
</dbReference>
<keyword evidence="1" id="KW-0443">Lipid metabolism</keyword>
<comment type="caution">
    <text evidence="4">The sequence shown here is derived from an EMBL/GenBank/DDBJ whole genome shotgun (WGS) entry which is preliminary data.</text>
</comment>
<keyword evidence="1" id="KW-0479">Metal-binding</keyword>
<dbReference type="CDD" id="cd06971">
    <property type="entry name" value="PgpA"/>
    <property type="match status" value="1"/>
</dbReference>
<accession>A0A364NZZ5</accession>
<protein>
    <recommendedName>
        <fullName evidence="1">Phosphatidylglycerophosphatase A</fullName>
        <ecNumber evidence="1">3.1.3.27</ecNumber>
    </recommendedName>
    <alternativeName>
        <fullName evidence="1">Phosphatidylglycerolphosphate phosphatase A</fullName>
    </alternativeName>
</protein>
<feature type="transmembrane region" description="Helical" evidence="2">
    <location>
        <begin position="93"/>
        <end position="116"/>
    </location>
</feature>
<dbReference type="RefSeq" id="WP_112143541.1">
    <property type="nucleotide sequence ID" value="NZ_PGTO01000004.1"/>
</dbReference>
<dbReference type="GO" id="GO:0006655">
    <property type="term" value="P:phosphatidylglycerol biosynthetic process"/>
    <property type="evidence" value="ECO:0007669"/>
    <property type="project" value="UniProtKB-UniPathway"/>
</dbReference>
<keyword evidence="1" id="KW-1208">Phospholipid metabolism</keyword>
<dbReference type="Pfam" id="PF04608">
    <property type="entry name" value="PgpA"/>
    <property type="match status" value="1"/>
</dbReference>
<dbReference type="GO" id="GO:0046872">
    <property type="term" value="F:metal ion binding"/>
    <property type="evidence" value="ECO:0007669"/>
    <property type="project" value="UniProtKB-KW"/>
</dbReference>
<evidence type="ECO:0000313" key="4">
    <source>
        <dbReference type="EMBL" id="RAU22662.1"/>
    </source>
</evidence>
<dbReference type="InterPro" id="IPR007686">
    <property type="entry name" value="YutG/PgpA"/>
</dbReference>
<dbReference type="GO" id="GO:0009395">
    <property type="term" value="P:phospholipid catabolic process"/>
    <property type="evidence" value="ECO:0007669"/>
    <property type="project" value="UniProtKB-KW"/>
</dbReference>
<dbReference type="GO" id="GO:0008962">
    <property type="term" value="F:phosphatidylglycerophosphatase activity"/>
    <property type="evidence" value="ECO:0007669"/>
    <property type="project" value="UniProtKB-EC"/>
</dbReference>
<evidence type="ECO:0000313" key="5">
    <source>
        <dbReference type="Proteomes" id="UP000251075"/>
    </source>
</evidence>
<evidence type="ECO:0000259" key="3">
    <source>
        <dbReference type="Pfam" id="PF04608"/>
    </source>
</evidence>
<dbReference type="AlphaFoldDB" id="A0A364NZZ5"/>
<comment type="catalytic activity">
    <reaction evidence="1">
        <text>a 1,2-diacyl-sn-glycero-3-phospho-(1'-sn-glycero-3'-phosphate) + H2O = a 1,2-diacyl-sn-glycero-3-phospho-(1'-sn-glycerol) + phosphate</text>
        <dbReference type="Rhea" id="RHEA:33751"/>
        <dbReference type="ChEBI" id="CHEBI:15377"/>
        <dbReference type="ChEBI" id="CHEBI:43474"/>
        <dbReference type="ChEBI" id="CHEBI:60110"/>
        <dbReference type="ChEBI" id="CHEBI:64716"/>
        <dbReference type="EC" id="3.1.3.27"/>
    </reaction>
</comment>
<evidence type="ECO:0000256" key="1">
    <source>
        <dbReference type="PIRNR" id="PIRNR006162"/>
    </source>
</evidence>
<evidence type="ECO:0000256" key="2">
    <source>
        <dbReference type="SAM" id="Phobius"/>
    </source>
</evidence>
<comment type="subcellular location">
    <subcellularLocation>
        <location evidence="1">Cell inner membrane</location>
        <topology evidence="1">Multi-pass membrane protein</topology>
    </subcellularLocation>
</comment>
<dbReference type="InterPro" id="IPR026037">
    <property type="entry name" value="PgpA"/>
</dbReference>
<proteinExistence type="predicted"/>
<feature type="transmembrane region" description="Helical" evidence="2">
    <location>
        <begin position="136"/>
        <end position="159"/>
    </location>
</feature>
<keyword evidence="1 2" id="KW-0472">Membrane</keyword>
<keyword evidence="1" id="KW-0460">Magnesium</keyword>
<gene>
    <name evidence="4" type="ORF">CU669_08275</name>
</gene>
<keyword evidence="1" id="KW-0595">Phospholipid degradation</keyword>
<feature type="domain" description="YutG/PgpA" evidence="3">
    <location>
        <begin position="17"/>
        <end position="154"/>
    </location>
</feature>
<comment type="function">
    <text evidence="1">Lipid phosphatase which dephosphorylates phosphatidylglycerophosphate (PGP) to phosphatidylglycerol (PG).</text>
</comment>
<dbReference type="InterPro" id="IPR036681">
    <property type="entry name" value="PgpA-like_sf"/>
</dbReference>
<dbReference type="EC" id="3.1.3.27" evidence="1"/>
<keyword evidence="1" id="KW-0997">Cell inner membrane</keyword>
<dbReference type="SUPFAM" id="SSF101307">
    <property type="entry name" value="YutG-like"/>
    <property type="match status" value="1"/>
</dbReference>
<keyword evidence="1" id="KW-1003">Cell membrane</keyword>
<comment type="cofactor">
    <cofactor evidence="1">
        <name>Mg(2+)</name>
        <dbReference type="ChEBI" id="CHEBI:18420"/>
    </cofactor>
</comment>
<keyword evidence="5" id="KW-1185">Reference proteome</keyword>
<dbReference type="GO" id="GO:0005886">
    <property type="term" value="C:plasma membrane"/>
    <property type="evidence" value="ECO:0007669"/>
    <property type="project" value="UniProtKB-SubCell"/>
</dbReference>
<keyword evidence="1" id="KW-0442">Lipid degradation</keyword>
<reference evidence="4 5" key="1">
    <citation type="submission" date="2017-11" db="EMBL/GenBank/DDBJ databases">
        <title>Draft genome sequence of magnetotactic bacterium Magnetospirillum kuznetsovii LBB-42.</title>
        <authorList>
            <person name="Grouzdev D.S."/>
            <person name="Rysina M.S."/>
            <person name="Baslerov R.V."/>
            <person name="Koziaeva V."/>
        </authorList>
    </citation>
    <scope>NUCLEOTIDE SEQUENCE [LARGE SCALE GENOMIC DNA]</scope>
    <source>
        <strain evidence="4 5">LBB-42</strain>
    </source>
</reference>
<sequence length="160" mass="17180">MSFRRDGITVFHPATILSTWFGVGLLPKAPGTWGSVAALPFAWFLADFGGWPVLAAASLVCFFVGWWSSAVYVARTNAADPSEVVIDEVAGQWLVLCAAPLDPAAYLVGLALFRLFDVWKPWPVSWADTSVGGGLGVMLDDVIAALYGLVGMAIFIRVWS</sequence>
<dbReference type="OrthoDB" id="9804091at2"/>
<name>A0A364NZZ5_9PROT</name>
<dbReference type="PIRSF" id="PIRSF006162">
    <property type="entry name" value="PgpA"/>
    <property type="match status" value="1"/>
</dbReference>
<comment type="pathway">
    <text evidence="1">Phospholipid metabolism; phosphatidylglycerol biosynthesis; phosphatidylglycerol from CDP-diacylglycerol: step 2/2.</text>
</comment>
<dbReference type="Proteomes" id="UP000251075">
    <property type="component" value="Unassembled WGS sequence"/>
</dbReference>
<dbReference type="PANTHER" id="PTHR36305:SF1">
    <property type="entry name" value="PHOSPHATIDYLGLYCEROPHOSPHATASE A"/>
    <property type="match status" value="1"/>
</dbReference>
<dbReference type="EMBL" id="PGTO01000004">
    <property type="protein sequence ID" value="RAU22662.1"/>
    <property type="molecule type" value="Genomic_DNA"/>
</dbReference>
<keyword evidence="1" id="KW-0378">Hydrolase</keyword>